<dbReference type="InterPro" id="IPR038157">
    <property type="entry name" value="FeoA_core_dom"/>
</dbReference>
<protein>
    <submittedName>
        <fullName evidence="1">Uncharacterized protein</fullName>
    </submittedName>
</protein>
<organism evidence="1">
    <name type="scientific">marine sediment metagenome</name>
    <dbReference type="NCBI Taxonomy" id="412755"/>
    <lineage>
        <taxon>unclassified sequences</taxon>
        <taxon>metagenomes</taxon>
        <taxon>ecological metagenomes</taxon>
    </lineage>
</organism>
<gene>
    <name evidence="1" type="ORF">S01H1_09471</name>
</gene>
<proteinExistence type="predicted"/>
<name>X0T9L4_9ZZZZ</name>
<accession>X0T9L4</accession>
<comment type="caution">
    <text evidence="1">The sequence shown here is derived from an EMBL/GenBank/DDBJ whole genome shotgun (WGS) entry which is preliminary data.</text>
</comment>
<reference evidence="1" key="1">
    <citation type="journal article" date="2014" name="Front. Microbiol.">
        <title>High frequency of phylogenetically diverse reductive dehalogenase-homologous genes in deep subseafloor sedimentary metagenomes.</title>
        <authorList>
            <person name="Kawai M."/>
            <person name="Futagami T."/>
            <person name="Toyoda A."/>
            <person name="Takaki Y."/>
            <person name="Nishi S."/>
            <person name="Hori S."/>
            <person name="Arai W."/>
            <person name="Tsubouchi T."/>
            <person name="Morono Y."/>
            <person name="Uchiyama I."/>
            <person name="Ito T."/>
            <person name="Fujiyama A."/>
            <person name="Inagaki F."/>
            <person name="Takami H."/>
        </authorList>
    </citation>
    <scope>NUCLEOTIDE SEQUENCE</scope>
    <source>
        <strain evidence="1">Expedition CK06-06</strain>
    </source>
</reference>
<dbReference type="EMBL" id="BARS01004838">
    <property type="protein sequence ID" value="GAF83991.1"/>
    <property type="molecule type" value="Genomic_DNA"/>
</dbReference>
<feature type="non-terminal residue" evidence="1">
    <location>
        <position position="33"/>
    </location>
</feature>
<dbReference type="Gene3D" id="2.30.30.90">
    <property type="match status" value="1"/>
</dbReference>
<sequence>MRLDTLPIGELAAVAEVEGTDELSLRLLEMGLT</sequence>
<dbReference type="AlphaFoldDB" id="X0T9L4"/>
<evidence type="ECO:0000313" key="1">
    <source>
        <dbReference type="EMBL" id="GAF83991.1"/>
    </source>
</evidence>